<evidence type="ECO:0000313" key="3">
    <source>
        <dbReference type="Proteomes" id="UP000198785"/>
    </source>
</evidence>
<feature type="transmembrane region" description="Helical" evidence="1">
    <location>
        <begin position="12"/>
        <end position="31"/>
    </location>
</feature>
<name>A0A1I6TWQ7_9SPHI</name>
<dbReference type="InterPro" id="IPR057695">
    <property type="entry name" value="DUF7935"/>
</dbReference>
<dbReference type="STRING" id="683125.SAMN05660206_107101"/>
<dbReference type="EMBL" id="FOZZ01000007">
    <property type="protein sequence ID" value="SFS93663.1"/>
    <property type="molecule type" value="Genomic_DNA"/>
</dbReference>
<evidence type="ECO:0000313" key="2">
    <source>
        <dbReference type="EMBL" id="SFS93663.1"/>
    </source>
</evidence>
<dbReference type="AlphaFoldDB" id="A0A1I6TWQ7"/>
<accession>A0A1I6TWQ7</accession>
<protein>
    <submittedName>
        <fullName evidence="2">Uncharacterized protein</fullName>
    </submittedName>
</protein>
<keyword evidence="1" id="KW-0812">Transmembrane</keyword>
<evidence type="ECO:0000256" key="1">
    <source>
        <dbReference type="SAM" id="Phobius"/>
    </source>
</evidence>
<organism evidence="2 3">
    <name type="scientific">Sphingobacterium wenxiniae</name>
    <dbReference type="NCBI Taxonomy" id="683125"/>
    <lineage>
        <taxon>Bacteria</taxon>
        <taxon>Pseudomonadati</taxon>
        <taxon>Bacteroidota</taxon>
        <taxon>Sphingobacteriia</taxon>
        <taxon>Sphingobacteriales</taxon>
        <taxon>Sphingobacteriaceae</taxon>
        <taxon>Sphingobacterium</taxon>
    </lineage>
</organism>
<reference evidence="2 3" key="1">
    <citation type="submission" date="2016-10" db="EMBL/GenBank/DDBJ databases">
        <authorList>
            <person name="de Groot N.N."/>
        </authorList>
    </citation>
    <scope>NUCLEOTIDE SEQUENCE [LARGE SCALE GENOMIC DNA]</scope>
    <source>
        <strain evidence="2 3">DSM 22789</strain>
    </source>
</reference>
<sequence length="177" mass="20286">MSKEFIDFFGQVLAITFGVIAGGLLLFRVLWPKIESYILKLNALNQNKLFTREMQQMRFAAYERLLLLTHRIEPQQLMLRNHQEGLPVTTFVNALVGEVQAEYQHNLAQQLYVSDVAWTYISDLKDNTIKLLQNGKKELSGNAGLDQYIAVVLNHIKSLDENPYHAVQVLLKKELNG</sequence>
<keyword evidence="1" id="KW-1133">Transmembrane helix</keyword>
<dbReference type="Proteomes" id="UP000198785">
    <property type="component" value="Unassembled WGS sequence"/>
</dbReference>
<dbReference type="Pfam" id="PF25589">
    <property type="entry name" value="DUF7935"/>
    <property type="match status" value="1"/>
</dbReference>
<keyword evidence="3" id="KW-1185">Reference proteome</keyword>
<gene>
    <name evidence="2" type="ORF">SAMN05660206_107101</name>
</gene>
<proteinExistence type="predicted"/>
<keyword evidence="1" id="KW-0472">Membrane</keyword>